<evidence type="ECO:0000256" key="1">
    <source>
        <dbReference type="SAM" id="Phobius"/>
    </source>
</evidence>
<comment type="caution">
    <text evidence="2">The sequence shown here is derived from an EMBL/GenBank/DDBJ whole genome shotgun (WGS) entry which is preliminary data.</text>
</comment>
<dbReference type="AlphaFoldDB" id="A0A1G2R497"/>
<feature type="transmembrane region" description="Helical" evidence="1">
    <location>
        <begin position="31"/>
        <end position="52"/>
    </location>
</feature>
<keyword evidence="1" id="KW-0472">Membrane</keyword>
<name>A0A1G2R497_9BACT</name>
<proteinExistence type="predicted"/>
<organism evidence="2 3">
    <name type="scientific">Candidatus Wildermuthbacteria bacterium RIFCSPHIGHO2_02_FULL_45_25</name>
    <dbReference type="NCBI Taxonomy" id="1802450"/>
    <lineage>
        <taxon>Bacteria</taxon>
        <taxon>Candidatus Wildermuthiibacteriota</taxon>
    </lineage>
</organism>
<accession>A0A1G2R497</accession>
<reference evidence="2 3" key="1">
    <citation type="journal article" date="2016" name="Nat. Commun.">
        <title>Thousands of microbial genomes shed light on interconnected biogeochemical processes in an aquifer system.</title>
        <authorList>
            <person name="Anantharaman K."/>
            <person name="Brown C.T."/>
            <person name="Hug L.A."/>
            <person name="Sharon I."/>
            <person name="Castelle C.J."/>
            <person name="Probst A.J."/>
            <person name="Thomas B.C."/>
            <person name="Singh A."/>
            <person name="Wilkins M.J."/>
            <person name="Karaoz U."/>
            <person name="Brodie E.L."/>
            <person name="Williams K.H."/>
            <person name="Hubbard S.S."/>
            <person name="Banfield J.F."/>
        </authorList>
    </citation>
    <scope>NUCLEOTIDE SEQUENCE [LARGE SCALE GENOMIC DNA]</scope>
</reference>
<keyword evidence="1" id="KW-0812">Transmembrane</keyword>
<protein>
    <submittedName>
        <fullName evidence="2">Uncharacterized protein</fullName>
    </submittedName>
</protein>
<keyword evidence="1" id="KW-1133">Transmembrane helix</keyword>
<evidence type="ECO:0000313" key="2">
    <source>
        <dbReference type="EMBL" id="OHA67685.1"/>
    </source>
</evidence>
<gene>
    <name evidence="2" type="ORF">A3C04_02095</name>
</gene>
<sequence>MRKCFVALHTEKPSWKEFCNSKFFHTKGQSLLEVILALALFALFVTAFGSLATGGFTALTRGDEYAQAGFVAQEGMEALLSIRNKGWNELKYSESGVDIQNGEWTLKGEGSFDIAGNFTRTIFLYPVCLDASNQITSCPGLFTDAHSKQAIVRVQWETSHGQSQELMRTMYLANWESKEWIEDTEGDFSDGTFNGTAISPVLGDGDGAITLQEL</sequence>
<dbReference type="Proteomes" id="UP000178092">
    <property type="component" value="Unassembled WGS sequence"/>
</dbReference>
<dbReference type="EMBL" id="MHTV01000006">
    <property type="protein sequence ID" value="OHA67685.1"/>
    <property type="molecule type" value="Genomic_DNA"/>
</dbReference>
<evidence type="ECO:0000313" key="3">
    <source>
        <dbReference type="Proteomes" id="UP000178092"/>
    </source>
</evidence>